<feature type="region of interest" description="Disordered" evidence="1">
    <location>
        <begin position="1"/>
        <end position="166"/>
    </location>
</feature>
<dbReference type="PANTHER" id="PTHR21310:SF48">
    <property type="entry name" value="AMINOGLYCOSIDE PHOSPHOTRANSFERASE DOMAIN-CONTAINING PROTEIN"/>
    <property type="match status" value="1"/>
</dbReference>
<feature type="compositionally biased region" description="Polar residues" evidence="1">
    <location>
        <begin position="15"/>
        <end position="39"/>
    </location>
</feature>
<feature type="domain" description="Aminoglycoside phosphotransferase" evidence="2">
    <location>
        <begin position="192"/>
        <end position="390"/>
    </location>
</feature>
<evidence type="ECO:0000313" key="3">
    <source>
        <dbReference type="EMBL" id="KAK9422262.1"/>
    </source>
</evidence>
<feature type="compositionally biased region" description="Polar residues" evidence="1">
    <location>
        <begin position="67"/>
        <end position="98"/>
    </location>
</feature>
<accession>A0ABR2V5T8</accession>
<dbReference type="InterPro" id="IPR002575">
    <property type="entry name" value="Aminoglycoside_PTrfase"/>
</dbReference>
<dbReference type="EMBL" id="JARVKF010000124">
    <property type="protein sequence ID" value="KAK9422262.1"/>
    <property type="molecule type" value="Genomic_DNA"/>
</dbReference>
<dbReference type="InterPro" id="IPR011009">
    <property type="entry name" value="Kinase-like_dom_sf"/>
</dbReference>
<dbReference type="Pfam" id="PF01636">
    <property type="entry name" value="APH"/>
    <property type="match status" value="1"/>
</dbReference>
<evidence type="ECO:0000259" key="2">
    <source>
        <dbReference type="Pfam" id="PF01636"/>
    </source>
</evidence>
<organism evidence="3 4">
    <name type="scientific">Seiridium unicorne</name>
    <dbReference type="NCBI Taxonomy" id="138068"/>
    <lineage>
        <taxon>Eukaryota</taxon>
        <taxon>Fungi</taxon>
        <taxon>Dikarya</taxon>
        <taxon>Ascomycota</taxon>
        <taxon>Pezizomycotina</taxon>
        <taxon>Sordariomycetes</taxon>
        <taxon>Xylariomycetidae</taxon>
        <taxon>Amphisphaeriales</taxon>
        <taxon>Sporocadaceae</taxon>
        <taxon>Seiridium</taxon>
    </lineage>
</organism>
<dbReference type="CDD" id="cd05120">
    <property type="entry name" value="APH_ChoK_like"/>
    <property type="match status" value="1"/>
</dbReference>
<keyword evidence="4" id="KW-1185">Reference proteome</keyword>
<dbReference type="SUPFAM" id="SSF56112">
    <property type="entry name" value="Protein kinase-like (PK-like)"/>
    <property type="match status" value="1"/>
</dbReference>
<proteinExistence type="predicted"/>
<dbReference type="PANTHER" id="PTHR21310">
    <property type="entry name" value="AMINOGLYCOSIDE PHOSPHOTRANSFERASE-RELATED-RELATED"/>
    <property type="match status" value="1"/>
</dbReference>
<reference evidence="3 4" key="1">
    <citation type="journal article" date="2024" name="J. Plant Pathol.">
        <title>Sequence and assembly of the genome of Seiridium unicorne, isolate CBS 538.82, causal agent of cypress canker disease.</title>
        <authorList>
            <person name="Scali E."/>
            <person name="Rocca G.D."/>
            <person name="Danti R."/>
            <person name="Garbelotto M."/>
            <person name="Barberini S."/>
            <person name="Baroncelli R."/>
            <person name="Emiliani G."/>
        </authorList>
    </citation>
    <scope>NUCLEOTIDE SEQUENCE [LARGE SCALE GENOMIC DNA]</scope>
    <source>
        <strain evidence="3 4">BM-138-508</strain>
    </source>
</reference>
<dbReference type="Gene3D" id="3.90.1200.10">
    <property type="match status" value="1"/>
</dbReference>
<dbReference type="Proteomes" id="UP001408356">
    <property type="component" value="Unassembled WGS sequence"/>
</dbReference>
<dbReference type="InterPro" id="IPR051678">
    <property type="entry name" value="AGP_Transferase"/>
</dbReference>
<sequence length="451" mass="49531">MLYQNDHPVLPPPNTLTEFYTDSPSKPSGPNPLNSSTPTIRILAPTPDGGECSVIAPLALRPGSGGSSTASVDTQTPHQSWTDELVKQPSNTNSVFEHSSSDDTDDDGSDATSESSGSVHSWPANAYYTRSPPRSPSISHAPRPSADACHICNAPSNEGPLDTEETSPYRGHIKLLQSSYTASRGVWALGQRSILKELEHDSAGLLVYEARNLEFAAQHTTAAVPQVLASWKEEGDDSSFLLMSRIPGQTLEAVWPDLSADAKENIARDVVAHLRELRSVTHQSMSGVDGGAMLNAETFVGRKGNSGAPGPCSSQDEVWAHMLRALNSDELELGEAQFLRDSMPGVTPAVFSHGDLSSRHIMVRDAKFAGFVDFAQSGFYPVWWEWVHSHDIDTLFDGQWKMVLRKHMESSETSFVFQQALDWYDYWIQIQLDPNSQKARRSRHDLAKWSS</sequence>
<evidence type="ECO:0000313" key="4">
    <source>
        <dbReference type="Proteomes" id="UP001408356"/>
    </source>
</evidence>
<gene>
    <name evidence="3" type="ORF">SUNI508_04941</name>
</gene>
<protein>
    <submittedName>
        <fullName evidence="3">Kinase-like domain-containing protein</fullName>
    </submittedName>
</protein>
<comment type="caution">
    <text evidence="3">The sequence shown here is derived from an EMBL/GenBank/DDBJ whole genome shotgun (WGS) entry which is preliminary data.</text>
</comment>
<evidence type="ECO:0000256" key="1">
    <source>
        <dbReference type="SAM" id="MobiDB-lite"/>
    </source>
</evidence>
<name>A0ABR2V5T8_9PEZI</name>